<comment type="caution">
    <text evidence="1">The sequence shown here is derived from an EMBL/GenBank/DDBJ whole genome shotgun (WGS) entry which is preliminary data.</text>
</comment>
<gene>
    <name evidence="1" type="ORF">MJG53_013782</name>
</gene>
<name>A0ACB9UKD3_9CETA</name>
<reference evidence="1" key="1">
    <citation type="submission" date="2022-03" db="EMBL/GenBank/DDBJ databases">
        <title>Genomic analyses of argali, domestic sheep and their hybrids provide insights into chromosomal evolution, heterosis and genetic basis of agronomic traits.</title>
        <authorList>
            <person name="Li M."/>
        </authorList>
    </citation>
    <scope>NUCLEOTIDE SEQUENCE</scope>
    <source>
        <strain evidence="1">F1 hybrid</strain>
    </source>
</reference>
<dbReference type="EMBL" id="CM043041">
    <property type="protein sequence ID" value="KAI4571676.1"/>
    <property type="molecule type" value="Genomic_DNA"/>
</dbReference>
<evidence type="ECO:0000313" key="2">
    <source>
        <dbReference type="Proteomes" id="UP001057279"/>
    </source>
</evidence>
<proteinExistence type="predicted"/>
<organism evidence="1 2">
    <name type="scientific">Ovis ammon polii x Ovis aries</name>
    <dbReference type="NCBI Taxonomy" id="2918886"/>
    <lineage>
        <taxon>Eukaryota</taxon>
        <taxon>Metazoa</taxon>
        <taxon>Chordata</taxon>
        <taxon>Craniata</taxon>
        <taxon>Vertebrata</taxon>
        <taxon>Euteleostomi</taxon>
        <taxon>Mammalia</taxon>
        <taxon>Eutheria</taxon>
        <taxon>Laurasiatheria</taxon>
        <taxon>Artiodactyla</taxon>
        <taxon>Ruminantia</taxon>
        <taxon>Pecora</taxon>
        <taxon>Bovidae</taxon>
        <taxon>Caprinae</taxon>
        <taxon>Ovis</taxon>
    </lineage>
</organism>
<accession>A0ACB9UKD3</accession>
<keyword evidence="2" id="KW-1185">Reference proteome</keyword>
<protein>
    <submittedName>
        <fullName evidence="1">Uncharacterized protein</fullName>
    </submittedName>
</protein>
<evidence type="ECO:0000313" key="1">
    <source>
        <dbReference type="EMBL" id="KAI4571676.1"/>
    </source>
</evidence>
<sequence>MEQTSGTRESRARPRERDPDRHPRPERDRHPERQRDRAGDRHRERNGGGRRDGDRDRERNREPRQDRPRAGDHRGGEQRVWENSRQSRTRDGPRRPTWDAAPPPWPATWETPEPPPLRKEGLGRRGPESEPTSGRYPLSNPQPGLQEVVYYQSEAEGLLECHKCRYLCTGRACCQMLEVLLNLLILACSSVSYNSTGGYTGITSLGGVYYYQYGGAYSGFSGADGEKAQQLDIQFYQLKLPTVTVAMACSGAFMAFCCLLLTLGVLRVPWHCPPLLVIEGVIQIVEVILNGMVLMCIVASYFVLAGFSASFASGGGFGNNYYSPFEGTELEQVRQLDQQYTILRAPLIYGGVAVSLGLGVLTLGVLLQGAKSLHKLPGKWLLLEAIFSLLAAVGYCVGIGIYLHTALQINATDTCRTRERVYARKGLTWMNCQLAGTDGAAATFACLLVVMYGASVVLALRSYREQKQYKDSQEQQRNHNDAPEYVWSGVL</sequence>
<dbReference type="Proteomes" id="UP001057279">
    <property type="component" value="Linkage Group LG16"/>
</dbReference>